<dbReference type="InterPro" id="IPR003347">
    <property type="entry name" value="JmjC_dom"/>
</dbReference>
<dbReference type="AlphaFoldDB" id="Q1YRF5"/>
<dbReference type="Pfam" id="PF13621">
    <property type="entry name" value="Cupin_8"/>
    <property type="match status" value="1"/>
</dbReference>
<accession>Q1YRF5</accession>
<evidence type="ECO:0000259" key="1">
    <source>
        <dbReference type="PROSITE" id="PS51184"/>
    </source>
</evidence>
<dbReference type="SMART" id="SM00558">
    <property type="entry name" value="JmjC"/>
    <property type="match status" value="1"/>
</dbReference>
<dbReference type="HOGENOM" id="CLU_825764_0_0_6"/>
<dbReference type="EMBL" id="AAPI01000005">
    <property type="protein sequence ID" value="EAS46653.1"/>
    <property type="molecule type" value="Genomic_DNA"/>
</dbReference>
<dbReference type="SUPFAM" id="SSF51197">
    <property type="entry name" value="Clavaminate synthase-like"/>
    <property type="match status" value="1"/>
</dbReference>
<keyword evidence="3" id="KW-1185">Reference proteome</keyword>
<proteinExistence type="predicted"/>
<dbReference type="PROSITE" id="PS51184">
    <property type="entry name" value="JMJC"/>
    <property type="match status" value="1"/>
</dbReference>
<dbReference type="Gene3D" id="2.60.120.650">
    <property type="entry name" value="Cupin"/>
    <property type="match status" value="1"/>
</dbReference>
<gene>
    <name evidence="2" type="ORF">GB2207_03414</name>
</gene>
<dbReference type="InterPro" id="IPR041667">
    <property type="entry name" value="Cupin_8"/>
</dbReference>
<dbReference type="PANTHER" id="PTHR12461:SF105">
    <property type="entry name" value="HYPOXIA-INDUCIBLE FACTOR 1-ALPHA INHIBITOR"/>
    <property type="match status" value="1"/>
</dbReference>
<sequence>MTVLEIKTAVREIDGCKADSIPHEVLTSSQPLLLRGLVSDWPLVTAAKNSHTEAADYLLSFDSGKPLTAMVGDASIKGHIFYNSELSGFNFDYQRLHLAEVLEQLATHRDSSAPPTFYVGSTNVDHWLPGFRQHNDLNLTDHKPIASVWIGNRSRISAHYDFPTNIACCAAGRRRFTLFPPDQLKNLYVGPIDVTPAGQPISLVDFNDPDYRRFPKFRQALESAQVVELEPGDAILIPSMWWHHVEALEPLNVLVNYWWRDTPTFLGGPLNVLQHGILGLRDLPPEQREVWKQLFDYYVFNPDPEHVAHIPEQARGVLNKIDDVTAKKIRNMLAQKLGH</sequence>
<evidence type="ECO:0000313" key="3">
    <source>
        <dbReference type="Proteomes" id="UP000005555"/>
    </source>
</evidence>
<feature type="domain" description="JmjC" evidence="1">
    <location>
        <begin position="117"/>
        <end position="274"/>
    </location>
</feature>
<comment type="caution">
    <text evidence="2">The sequence shown here is derived from an EMBL/GenBank/DDBJ whole genome shotgun (WGS) entry which is preliminary data.</text>
</comment>
<evidence type="ECO:0000313" key="2">
    <source>
        <dbReference type="EMBL" id="EAS46653.1"/>
    </source>
</evidence>
<organism evidence="2 3">
    <name type="scientific">gamma proteobacterium HTCC2207</name>
    <dbReference type="NCBI Taxonomy" id="314287"/>
    <lineage>
        <taxon>Bacteria</taxon>
        <taxon>Pseudomonadati</taxon>
        <taxon>Pseudomonadota</taxon>
        <taxon>Gammaproteobacteria</taxon>
        <taxon>Cellvibrionales</taxon>
        <taxon>Porticoccaceae</taxon>
        <taxon>SAR92 clade</taxon>
    </lineage>
</organism>
<name>Q1YRF5_9GAMM</name>
<dbReference type="eggNOG" id="COG2850">
    <property type="taxonomic scope" value="Bacteria"/>
</dbReference>
<dbReference type="Proteomes" id="UP000005555">
    <property type="component" value="Unassembled WGS sequence"/>
</dbReference>
<dbReference type="PANTHER" id="PTHR12461">
    <property type="entry name" value="HYPOXIA-INDUCIBLE FACTOR 1 ALPHA INHIBITOR-RELATED"/>
    <property type="match status" value="1"/>
</dbReference>
<protein>
    <submittedName>
        <fullName evidence="2">Pass1-related protein</fullName>
    </submittedName>
</protein>
<dbReference type="STRING" id="314287.GB2207_03414"/>
<reference evidence="2 3" key="1">
    <citation type="submission" date="2006-03" db="EMBL/GenBank/DDBJ databases">
        <authorList>
            <person name="Giovannoni S.J."/>
            <person name="Cho J.-C."/>
            <person name="Ferriera S."/>
            <person name="Johnson J."/>
            <person name="Kravitz S."/>
            <person name="Halpern A."/>
            <person name="Remington K."/>
            <person name="Beeson K."/>
            <person name="Tran B."/>
            <person name="Rogers Y.-H."/>
            <person name="Friedman R."/>
            <person name="Venter J.C."/>
        </authorList>
    </citation>
    <scope>NUCLEOTIDE SEQUENCE [LARGE SCALE GENOMIC DNA]</scope>
    <source>
        <strain evidence="2 3">HTCC2207</strain>
    </source>
</reference>